<accession>J9GMW2</accession>
<evidence type="ECO:0000313" key="1">
    <source>
        <dbReference type="EMBL" id="EJX08914.1"/>
    </source>
</evidence>
<comment type="caution">
    <text evidence="1">The sequence shown here is derived from an EMBL/GenBank/DDBJ whole genome shotgun (WGS) entry which is preliminary data.</text>
</comment>
<reference evidence="1" key="1">
    <citation type="journal article" date="2012" name="PLoS ONE">
        <title>Gene sets for utilization of primary and secondary nutrition supplies in the distal gut of endangered iberian lynx.</title>
        <authorList>
            <person name="Alcaide M."/>
            <person name="Messina E."/>
            <person name="Richter M."/>
            <person name="Bargiela R."/>
            <person name="Peplies J."/>
            <person name="Huws S.A."/>
            <person name="Newbold C.J."/>
            <person name="Golyshin P.N."/>
            <person name="Simon M.A."/>
            <person name="Lopez G."/>
            <person name="Yakimov M.M."/>
            <person name="Ferrer M."/>
        </authorList>
    </citation>
    <scope>NUCLEOTIDE SEQUENCE</scope>
</reference>
<dbReference type="EMBL" id="AMCI01000508">
    <property type="protein sequence ID" value="EJX08914.1"/>
    <property type="molecule type" value="Genomic_DNA"/>
</dbReference>
<dbReference type="AlphaFoldDB" id="J9GMW2"/>
<proteinExistence type="predicted"/>
<protein>
    <submittedName>
        <fullName evidence="1">Uncharacterized protein</fullName>
    </submittedName>
</protein>
<gene>
    <name evidence="1" type="ORF">EVA_02977</name>
</gene>
<organism evidence="1">
    <name type="scientific">gut metagenome</name>
    <dbReference type="NCBI Taxonomy" id="749906"/>
    <lineage>
        <taxon>unclassified sequences</taxon>
        <taxon>metagenomes</taxon>
        <taxon>organismal metagenomes</taxon>
    </lineage>
</organism>
<sequence length="347" mass="38387">MQAVNRIEGDTIPSDGSRRNKVLHIIEMQTRLIIGFRNVTARCSTLLEHKGHIRLARTKPHFAYPNLFKTDFPVVRNEMQSIGSTAILGREGYAPVAIGIGTCLALLVVEFHLNSFVGIGATGQHNGFFALQDHAITIGSRQLQPTIVACDCTINLTGNNARSLWIGMKRIREEFRTAMKRIEEVYQTHIIGMCHLFDTFLNLSVPVTGATLESFVAMKNRRHTTNPNLRFRICHTEGIDERPIVADKLILKVGPVTRISIIEAQMDDNPVGLELQSLLKFRQFVVRTMTVAAQCRTGMSEVPHLIAVAEQRLQLHGVGMTATVCDTRAIGNAVAHAGHADGALRPD</sequence>
<name>J9GMW2_9ZZZZ</name>